<evidence type="ECO:0000313" key="2">
    <source>
        <dbReference type="Proteomes" id="UP001146351"/>
    </source>
</evidence>
<dbReference type="Proteomes" id="UP001146351">
    <property type="component" value="Unassembled WGS sequence"/>
</dbReference>
<reference evidence="1" key="2">
    <citation type="journal article" date="2023" name="IMA Fungus">
        <title>Comparative genomic study of the Penicillium genus elucidates a diverse pangenome and 15 lateral gene transfer events.</title>
        <authorList>
            <person name="Petersen C."/>
            <person name="Sorensen T."/>
            <person name="Nielsen M.R."/>
            <person name="Sondergaard T.E."/>
            <person name="Sorensen J.L."/>
            <person name="Fitzpatrick D.A."/>
            <person name="Frisvad J.C."/>
            <person name="Nielsen K.L."/>
        </authorList>
    </citation>
    <scope>NUCLEOTIDE SEQUENCE</scope>
    <source>
        <strain evidence="1">IBT 21917</strain>
    </source>
</reference>
<accession>A0A9W9ISB1</accession>
<protein>
    <submittedName>
        <fullName evidence="1">Phosphotransferase enzyme family protein</fullName>
    </submittedName>
</protein>
<reference evidence="1" key="1">
    <citation type="submission" date="2022-11" db="EMBL/GenBank/DDBJ databases">
        <authorList>
            <person name="Petersen C."/>
        </authorList>
    </citation>
    <scope>NUCLEOTIDE SEQUENCE</scope>
    <source>
        <strain evidence="1">IBT 21917</strain>
    </source>
</reference>
<sequence>MTRFSAIAEILPDESIREMNFLESSFFKQPSKSIPTPTQLRALSKDIHANPRPRPMIFEELKVFVKFGPYVTMREVPKILGWRVDEENYVLLYMELSKERRCRMVGTDLGA</sequence>
<name>A0A9W9ISB1_9EURO</name>
<dbReference type="EMBL" id="JAPQKO010000002">
    <property type="protein sequence ID" value="KAJ5180901.1"/>
    <property type="molecule type" value="Genomic_DNA"/>
</dbReference>
<keyword evidence="2" id="KW-1185">Reference proteome</keyword>
<dbReference type="AlphaFoldDB" id="A0A9W9ISB1"/>
<evidence type="ECO:0000313" key="1">
    <source>
        <dbReference type="EMBL" id="KAJ5180901.1"/>
    </source>
</evidence>
<comment type="caution">
    <text evidence="1">The sequence shown here is derived from an EMBL/GenBank/DDBJ whole genome shotgun (WGS) entry which is preliminary data.</text>
</comment>
<proteinExistence type="predicted"/>
<organism evidence="1 2">
    <name type="scientific">Penicillium capsulatum</name>
    <dbReference type="NCBI Taxonomy" id="69766"/>
    <lineage>
        <taxon>Eukaryota</taxon>
        <taxon>Fungi</taxon>
        <taxon>Dikarya</taxon>
        <taxon>Ascomycota</taxon>
        <taxon>Pezizomycotina</taxon>
        <taxon>Eurotiomycetes</taxon>
        <taxon>Eurotiomycetidae</taxon>
        <taxon>Eurotiales</taxon>
        <taxon>Aspergillaceae</taxon>
        <taxon>Penicillium</taxon>
    </lineage>
</organism>
<gene>
    <name evidence="1" type="ORF">N7492_004111</name>
</gene>
<dbReference type="OrthoDB" id="2906425at2759"/>